<keyword evidence="2 6" id="KW-0812">Transmembrane</keyword>
<organism evidence="7 8">
    <name type="scientific">Blumeria graminis f. sp. hordei (strain DH14)</name>
    <name type="common">Barley powdery mildew</name>
    <name type="synonym">Oidium monilioides f. sp. hordei</name>
    <dbReference type="NCBI Taxonomy" id="546991"/>
    <lineage>
        <taxon>Eukaryota</taxon>
        <taxon>Fungi</taxon>
        <taxon>Dikarya</taxon>
        <taxon>Ascomycota</taxon>
        <taxon>Pezizomycotina</taxon>
        <taxon>Leotiomycetes</taxon>
        <taxon>Erysiphales</taxon>
        <taxon>Erysiphaceae</taxon>
        <taxon>Blumeria</taxon>
        <taxon>Blumeria hordei</taxon>
    </lineage>
</organism>
<dbReference type="STRING" id="546991.N1JET8"/>
<evidence type="ECO:0000256" key="2">
    <source>
        <dbReference type="ARBA" id="ARBA00022692"/>
    </source>
</evidence>
<feature type="transmembrane region" description="Helical" evidence="6">
    <location>
        <begin position="372"/>
        <end position="392"/>
    </location>
</feature>
<feature type="transmembrane region" description="Helical" evidence="6">
    <location>
        <begin position="187"/>
        <end position="203"/>
    </location>
</feature>
<feature type="transmembrane region" description="Helical" evidence="6">
    <location>
        <begin position="253"/>
        <end position="279"/>
    </location>
</feature>
<dbReference type="NCBIfam" id="NF037982">
    <property type="entry name" value="Nramp_1"/>
    <property type="match status" value="1"/>
</dbReference>
<evidence type="ECO:0000256" key="4">
    <source>
        <dbReference type="ARBA" id="ARBA00023136"/>
    </source>
</evidence>
<dbReference type="GO" id="GO:0034755">
    <property type="term" value="P:iron ion transmembrane transport"/>
    <property type="evidence" value="ECO:0007669"/>
    <property type="project" value="TreeGrafter"/>
</dbReference>
<dbReference type="GO" id="GO:0015086">
    <property type="term" value="F:cadmium ion transmembrane transporter activity"/>
    <property type="evidence" value="ECO:0007669"/>
    <property type="project" value="TreeGrafter"/>
</dbReference>
<keyword evidence="8" id="KW-1185">Reference proteome</keyword>
<protein>
    <submittedName>
        <fullName evidence="7">Nramp family manganese ion transporter/transporter protein smf2</fullName>
    </submittedName>
</protein>
<comment type="caution">
    <text evidence="7">The sequence shown here is derived from an EMBL/GenBank/DDBJ whole genome shotgun (WGS) entry which is preliminary data.</text>
</comment>
<evidence type="ECO:0000256" key="3">
    <source>
        <dbReference type="ARBA" id="ARBA00022989"/>
    </source>
</evidence>
<dbReference type="Pfam" id="PF01566">
    <property type="entry name" value="Nramp"/>
    <property type="match status" value="1"/>
</dbReference>
<dbReference type="PANTHER" id="PTHR11706:SF101">
    <property type="entry name" value="MANGANESE TRANSPORTER SMF1"/>
    <property type="match status" value="1"/>
</dbReference>
<dbReference type="PRINTS" id="PR00447">
    <property type="entry name" value="NATRESASSCMP"/>
</dbReference>
<dbReference type="OrthoDB" id="409173at2759"/>
<feature type="transmembrane region" description="Helical" evidence="6">
    <location>
        <begin position="556"/>
        <end position="575"/>
    </location>
</feature>
<dbReference type="GO" id="GO:0030026">
    <property type="term" value="P:intracellular manganese ion homeostasis"/>
    <property type="evidence" value="ECO:0007669"/>
    <property type="project" value="TreeGrafter"/>
</dbReference>
<keyword evidence="4 6" id="KW-0472">Membrane</keyword>
<evidence type="ECO:0000256" key="1">
    <source>
        <dbReference type="ARBA" id="ARBA00004141"/>
    </source>
</evidence>
<name>N1JET8_BLUG1</name>
<dbReference type="EMBL" id="CAUH01005407">
    <property type="protein sequence ID" value="CCU81743.1"/>
    <property type="molecule type" value="Genomic_DNA"/>
</dbReference>
<evidence type="ECO:0000256" key="6">
    <source>
        <dbReference type="SAM" id="Phobius"/>
    </source>
</evidence>
<accession>N1JET8</accession>
<feature type="transmembrane region" description="Helical" evidence="6">
    <location>
        <begin position="145"/>
        <end position="166"/>
    </location>
</feature>
<dbReference type="GO" id="GO:0005384">
    <property type="term" value="F:manganese ion transmembrane transporter activity"/>
    <property type="evidence" value="ECO:0007669"/>
    <property type="project" value="TreeGrafter"/>
</dbReference>
<dbReference type="eggNOG" id="KOG1291">
    <property type="taxonomic scope" value="Eukaryota"/>
</dbReference>
<dbReference type="FunCoup" id="N1JET8">
    <property type="interactions" value="208"/>
</dbReference>
<dbReference type="GO" id="GO:0005886">
    <property type="term" value="C:plasma membrane"/>
    <property type="evidence" value="ECO:0007669"/>
    <property type="project" value="TreeGrafter"/>
</dbReference>
<evidence type="ECO:0000313" key="8">
    <source>
        <dbReference type="Proteomes" id="UP000015441"/>
    </source>
</evidence>
<gene>
    <name evidence="7" type="ORF">BGHDH14_bgh03247</name>
</gene>
<evidence type="ECO:0000256" key="5">
    <source>
        <dbReference type="SAM" id="MobiDB-lite"/>
    </source>
</evidence>
<feature type="region of interest" description="Disordered" evidence="5">
    <location>
        <begin position="519"/>
        <end position="539"/>
    </location>
</feature>
<dbReference type="HOGENOM" id="CLU_020088_4_1_1"/>
<evidence type="ECO:0000313" key="7">
    <source>
        <dbReference type="EMBL" id="CCU81743.1"/>
    </source>
</evidence>
<comment type="subcellular location">
    <subcellularLocation>
        <location evidence="1">Membrane</location>
        <topology evidence="1">Multi-pass membrane protein</topology>
    </subcellularLocation>
</comment>
<dbReference type="AlphaFoldDB" id="N1JET8"/>
<feature type="transmembrane region" description="Helical" evidence="6">
    <location>
        <begin position="299"/>
        <end position="318"/>
    </location>
</feature>
<feature type="transmembrane region" description="Helical" evidence="6">
    <location>
        <begin position="458"/>
        <end position="475"/>
    </location>
</feature>
<dbReference type="InParanoid" id="N1JET8"/>
<reference evidence="7 8" key="1">
    <citation type="journal article" date="2010" name="Science">
        <title>Genome expansion and gene loss in powdery mildew fungi reveal tradeoffs in extreme parasitism.</title>
        <authorList>
            <person name="Spanu P.D."/>
            <person name="Abbott J.C."/>
            <person name="Amselem J."/>
            <person name="Burgis T.A."/>
            <person name="Soanes D.M."/>
            <person name="Stueber K."/>
            <person name="Ver Loren van Themaat E."/>
            <person name="Brown J.K.M."/>
            <person name="Butcher S.A."/>
            <person name="Gurr S.J."/>
            <person name="Lebrun M.-H."/>
            <person name="Ridout C.J."/>
            <person name="Schulze-Lefert P."/>
            <person name="Talbot N.J."/>
            <person name="Ahmadinejad N."/>
            <person name="Ametz C."/>
            <person name="Barton G.R."/>
            <person name="Benjdia M."/>
            <person name="Bidzinski P."/>
            <person name="Bindschedler L.V."/>
            <person name="Both M."/>
            <person name="Brewer M.T."/>
            <person name="Cadle-Davidson L."/>
            <person name="Cadle-Davidson M.M."/>
            <person name="Collemare J."/>
            <person name="Cramer R."/>
            <person name="Frenkel O."/>
            <person name="Godfrey D."/>
            <person name="Harriman J."/>
            <person name="Hoede C."/>
            <person name="King B.C."/>
            <person name="Klages S."/>
            <person name="Kleemann J."/>
            <person name="Knoll D."/>
            <person name="Koti P.S."/>
            <person name="Kreplak J."/>
            <person name="Lopez-Ruiz F.J."/>
            <person name="Lu X."/>
            <person name="Maekawa T."/>
            <person name="Mahanil S."/>
            <person name="Micali C."/>
            <person name="Milgroom M.G."/>
            <person name="Montana G."/>
            <person name="Noir S."/>
            <person name="O'Connell R.J."/>
            <person name="Oberhaensli S."/>
            <person name="Parlange F."/>
            <person name="Pedersen C."/>
            <person name="Quesneville H."/>
            <person name="Reinhardt R."/>
            <person name="Rott M."/>
            <person name="Sacristan S."/>
            <person name="Schmidt S.M."/>
            <person name="Schoen M."/>
            <person name="Skamnioti P."/>
            <person name="Sommer H."/>
            <person name="Stephens A."/>
            <person name="Takahara H."/>
            <person name="Thordal-Christensen H."/>
            <person name="Vigouroux M."/>
            <person name="Wessling R."/>
            <person name="Wicker T."/>
            <person name="Panstruga R."/>
        </authorList>
    </citation>
    <scope>NUCLEOTIDE SEQUENCE [LARGE SCALE GENOMIC DNA]</scope>
    <source>
        <strain evidence="7">DH14</strain>
    </source>
</reference>
<proteinExistence type="predicted"/>
<dbReference type="Proteomes" id="UP000015441">
    <property type="component" value="Unassembled WGS sequence"/>
</dbReference>
<feature type="transmembrane region" description="Helical" evidence="6">
    <location>
        <begin position="487"/>
        <end position="508"/>
    </location>
</feature>
<dbReference type="PANTHER" id="PTHR11706">
    <property type="entry name" value="SOLUTE CARRIER PROTEIN FAMILY 11 MEMBER"/>
    <property type="match status" value="1"/>
</dbReference>
<sequence>MNFESSFEKSKTENAGVRHVSVSLPISPITKVESKDSKARSSSIVVEMIVGDDDDEKKKGLSPILYILDENSAEITYKQDSGKINQSRRASRVRDARGTREFIDSVREKLRDCSRFVGPGFMVSVAYIDPGNYAIDVKAGSTFRFKLLCVGLMANIFAIFFQALCVKLGSVSGLNLAQACRMFLPKWLNYFLYALAEVSIIASDVTEVVGFTIATNLLVPKMPMMVGCFLSILDVLFVRALSSQSRSMKGVHFCEFIVMTLVMAVVGCFCVQLCLSKAPTIKEVLCGYLPSRDVFRSQGIYQGCGIIGATIMPHSLYLGSNLIQPRLREYEIKHGVVSASSPGIDESVPYQPSPKTINSFVKLCILELSISLFIFAFCINSAVLITAGASLYGKPTDDANLFGIHALLTGELSSAAGTIFALALLISGGSAAIICTVAGEIVSKGAINWKMEPWVRRLLTRSISVVPTLVIAASGNKGALDDVLMASQVILCMILPFTTAPLIFFTCLDRYMTVRSRRSSQESDKCDGSDLDPSKWNKKTREKSTIPVDQIMGNNWLTTIIAITIWLVIVTMNVANLLGKVFFSMGIEHGNPLIN</sequence>
<dbReference type="InterPro" id="IPR001046">
    <property type="entry name" value="NRAMP_fam"/>
</dbReference>
<feature type="compositionally biased region" description="Basic and acidic residues" evidence="5">
    <location>
        <begin position="519"/>
        <end position="535"/>
    </location>
</feature>
<dbReference type="NCBIfam" id="TIGR01197">
    <property type="entry name" value="nramp"/>
    <property type="match status" value="1"/>
</dbReference>
<feature type="transmembrane region" description="Helical" evidence="6">
    <location>
        <begin position="223"/>
        <end position="241"/>
    </location>
</feature>
<feature type="transmembrane region" description="Helical" evidence="6">
    <location>
        <begin position="412"/>
        <end position="437"/>
    </location>
</feature>
<keyword evidence="3 6" id="KW-1133">Transmembrane helix</keyword>